<dbReference type="GO" id="GO:0005737">
    <property type="term" value="C:cytoplasm"/>
    <property type="evidence" value="ECO:0007669"/>
    <property type="project" value="TreeGrafter"/>
</dbReference>
<dbReference type="PANTHER" id="PTHR43625:SF40">
    <property type="entry name" value="ALDO-KETO REDUCTASE YAKC [NADP(+)]"/>
    <property type="match status" value="1"/>
</dbReference>
<dbReference type="PANTHER" id="PTHR43625">
    <property type="entry name" value="AFLATOXIN B1 ALDEHYDE REDUCTASE"/>
    <property type="match status" value="1"/>
</dbReference>
<dbReference type="EMBL" id="UGRY01000002">
    <property type="protein sequence ID" value="SUA73582.1"/>
    <property type="molecule type" value="Genomic_DNA"/>
</dbReference>
<dbReference type="STRING" id="1406858.GCA_000710895_00012"/>
<dbReference type="InterPro" id="IPR050791">
    <property type="entry name" value="Aldo-Keto_reductase"/>
</dbReference>
<dbReference type="RefSeq" id="WP_039817472.1">
    <property type="nucleotide sequence ID" value="NZ_UGRY01000002.1"/>
</dbReference>
<dbReference type="OrthoDB" id="9768793at2"/>
<accession>A0A378Y8M5</accession>
<reference evidence="3 4" key="1">
    <citation type="submission" date="2018-06" db="EMBL/GenBank/DDBJ databases">
        <authorList>
            <consortium name="Pathogen Informatics"/>
            <person name="Doyle S."/>
        </authorList>
    </citation>
    <scope>NUCLEOTIDE SEQUENCE [LARGE SCALE GENOMIC DNA]</scope>
    <source>
        <strain evidence="3 4">NCTC1934</strain>
    </source>
</reference>
<evidence type="ECO:0000256" key="1">
    <source>
        <dbReference type="ARBA" id="ARBA00023002"/>
    </source>
</evidence>
<dbReference type="InterPro" id="IPR036812">
    <property type="entry name" value="NAD(P)_OxRdtase_dom_sf"/>
</dbReference>
<dbReference type="InterPro" id="IPR023210">
    <property type="entry name" value="NADP_OxRdtase_dom"/>
</dbReference>
<organism evidence="3 4">
    <name type="scientific">Nocardia otitidiscaviarum</name>
    <dbReference type="NCBI Taxonomy" id="1823"/>
    <lineage>
        <taxon>Bacteria</taxon>
        <taxon>Bacillati</taxon>
        <taxon>Actinomycetota</taxon>
        <taxon>Actinomycetes</taxon>
        <taxon>Mycobacteriales</taxon>
        <taxon>Nocardiaceae</taxon>
        <taxon>Nocardia</taxon>
    </lineage>
</organism>
<protein>
    <submittedName>
        <fullName evidence="3">General stress protein 69</fullName>
        <ecNumber evidence="3">1.1.1.-</ecNumber>
    </submittedName>
</protein>
<sequence length="334" mass="35678">MIEIAKHRLGDTGPAVSRIGLGAMGMSGMYGAADDANSIATIHAALDSGANLIDTGDFYGMGHNESLIRTALSERSRDDVVLSVKFGALRGPDGDWNGFDARPAAVRNFLTYSLQRLGTDHIDIYRPARLDPTVPIEDTVGAIAELVQAGYVRHIGLSEVGAATLKRAAAVHPIVDLQIEYSLISRGIEDAILPTARELGIGITAYGVLSRGLLSDSLLDRTSLEARDFRAHSPRFQGENLTANLRLVGALAELAERRGVTVAQLAIAWALAQGSDIVPVIGARRTERWTEAVAALDIQLSRDELTAIEAAVPADEVAGDRYAAEQMAMLDSER</sequence>
<feature type="domain" description="NADP-dependent oxidoreductase" evidence="2">
    <location>
        <begin position="18"/>
        <end position="311"/>
    </location>
</feature>
<dbReference type="Proteomes" id="UP000255467">
    <property type="component" value="Unassembled WGS sequence"/>
</dbReference>
<dbReference type="Gene3D" id="3.20.20.100">
    <property type="entry name" value="NADP-dependent oxidoreductase domain"/>
    <property type="match status" value="1"/>
</dbReference>
<name>A0A378Y8M5_9NOCA</name>
<evidence type="ECO:0000313" key="3">
    <source>
        <dbReference type="EMBL" id="SUA73582.1"/>
    </source>
</evidence>
<keyword evidence="1 3" id="KW-0560">Oxidoreductase</keyword>
<proteinExistence type="predicted"/>
<dbReference type="AlphaFoldDB" id="A0A378Y8M5"/>
<dbReference type="Pfam" id="PF00248">
    <property type="entry name" value="Aldo_ket_red"/>
    <property type="match status" value="1"/>
</dbReference>
<dbReference type="EC" id="1.1.1.-" evidence="3"/>
<dbReference type="GO" id="GO:0016491">
    <property type="term" value="F:oxidoreductase activity"/>
    <property type="evidence" value="ECO:0007669"/>
    <property type="project" value="UniProtKB-KW"/>
</dbReference>
<dbReference type="SUPFAM" id="SSF51430">
    <property type="entry name" value="NAD(P)-linked oxidoreductase"/>
    <property type="match status" value="1"/>
</dbReference>
<evidence type="ECO:0000313" key="4">
    <source>
        <dbReference type="Proteomes" id="UP000255467"/>
    </source>
</evidence>
<keyword evidence="4" id="KW-1185">Reference proteome</keyword>
<gene>
    <name evidence="3" type="primary">yhdN_1</name>
    <name evidence="3" type="ORF">NCTC1934_01024</name>
</gene>
<evidence type="ECO:0000259" key="2">
    <source>
        <dbReference type="Pfam" id="PF00248"/>
    </source>
</evidence>